<evidence type="ECO:0000256" key="1">
    <source>
        <dbReference type="ARBA" id="ARBA00001947"/>
    </source>
</evidence>
<sequence length="491" mass="51262">MPPLGTIAASWRRGGALAAAVLLAACAVNPATGERQFTGLLPSGQEAELGASEHPKVVAQFGGAYKDPGLTALVDRVGARLAAVTERPQGPWTFTVLDSDVVNAFALPGGYVYLTRGLLALAEDEAEVAGVMAHEMGHVTGRHTAERMSQSTVAGVLTAGLGAVLGSPILAQALGLGSEAVLAGYSRGQELEADGLGVRYLAAAGYDPMAMASFLETMRRFDQYQSQVAGREASGFDFFATHPRTEERVQQAADLARKQTAGAGERPAQPYLAAIDGVVWGDSPEQGLVRGREFVHPVLGFRFEVPEGYTLLNGTQQVIGRGEAGTALIFDTAPAGGTADPAAHISGTWAAGAPLVGLEPVTINGMPAATAVTSGRTDQGAVDVRLVAIRMAPDRFYRFTFVAPEGGLSRVDAQFRQIASSFRRITAQEAAGFRPRRVQVVTAGPNDTAATMAARMGQEPRAEDLFRIINDLPPGTPLPAGRPVKIVAPAG</sequence>
<accession>A0ABX2TK91</accession>
<evidence type="ECO:0000256" key="6">
    <source>
        <dbReference type="ARBA" id="ARBA00023049"/>
    </source>
</evidence>
<evidence type="ECO:0000256" key="3">
    <source>
        <dbReference type="ARBA" id="ARBA00022723"/>
    </source>
</evidence>
<evidence type="ECO:0000256" key="7">
    <source>
        <dbReference type="SAM" id="SignalP"/>
    </source>
</evidence>
<feature type="domain" description="Peptidase M48" evidence="8">
    <location>
        <begin position="73"/>
        <end position="253"/>
    </location>
</feature>
<evidence type="ECO:0000256" key="4">
    <source>
        <dbReference type="ARBA" id="ARBA00022801"/>
    </source>
</evidence>
<dbReference type="InterPro" id="IPR051156">
    <property type="entry name" value="Mito/Outer_Membr_Metalloprot"/>
</dbReference>
<dbReference type="Proteomes" id="UP000584642">
    <property type="component" value="Unassembled WGS sequence"/>
</dbReference>
<evidence type="ECO:0000256" key="5">
    <source>
        <dbReference type="ARBA" id="ARBA00022833"/>
    </source>
</evidence>
<reference evidence="9 10" key="1">
    <citation type="submission" date="2020-05" db="EMBL/GenBank/DDBJ databases">
        <title>Azospirillum oleiclasticum sp. nov, a nitrogen-fixing and heavy crude oil-emulsifying bacterium isolated from the crude oil of Yumen Oilfield.</title>
        <authorList>
            <person name="Wu D."/>
            <person name="Cai M."/>
            <person name="Zhang X."/>
        </authorList>
    </citation>
    <scope>NUCLEOTIDE SEQUENCE [LARGE SCALE GENOMIC DNA]</scope>
    <source>
        <strain evidence="9 10">ROY-1-1-2</strain>
    </source>
</reference>
<organism evidence="9 10">
    <name type="scientific">Azospirillum oleiclasticum</name>
    <dbReference type="NCBI Taxonomy" id="2735135"/>
    <lineage>
        <taxon>Bacteria</taxon>
        <taxon>Pseudomonadati</taxon>
        <taxon>Pseudomonadota</taxon>
        <taxon>Alphaproteobacteria</taxon>
        <taxon>Rhodospirillales</taxon>
        <taxon>Azospirillaceae</taxon>
        <taxon>Azospirillum</taxon>
    </lineage>
</organism>
<keyword evidence="4" id="KW-0378">Hydrolase</keyword>
<comment type="caution">
    <text evidence="9">The sequence shown here is derived from an EMBL/GenBank/DDBJ whole genome shotgun (WGS) entry which is preliminary data.</text>
</comment>
<dbReference type="Gene3D" id="3.30.2010.10">
    <property type="entry name" value="Metalloproteases ('zincins'), catalytic domain"/>
    <property type="match status" value="1"/>
</dbReference>
<proteinExistence type="predicted"/>
<feature type="signal peptide" evidence="7">
    <location>
        <begin position="1"/>
        <end position="18"/>
    </location>
</feature>
<keyword evidence="10" id="KW-1185">Reference proteome</keyword>
<evidence type="ECO:0000313" key="10">
    <source>
        <dbReference type="Proteomes" id="UP000584642"/>
    </source>
</evidence>
<protein>
    <submittedName>
        <fullName evidence="9">M48 family metalloprotease</fullName>
    </submittedName>
</protein>
<dbReference type="EMBL" id="JABFDB010000028">
    <property type="protein sequence ID" value="NYZ23523.1"/>
    <property type="molecule type" value="Genomic_DNA"/>
</dbReference>
<feature type="chain" id="PRO_5046600784" evidence="7">
    <location>
        <begin position="19"/>
        <end position="491"/>
    </location>
</feature>
<comment type="cofactor">
    <cofactor evidence="1">
        <name>Zn(2+)</name>
        <dbReference type="ChEBI" id="CHEBI:29105"/>
    </cofactor>
</comment>
<dbReference type="Pfam" id="PF01435">
    <property type="entry name" value="Peptidase_M48"/>
    <property type="match status" value="1"/>
</dbReference>
<gene>
    <name evidence="9" type="ORF">HND93_27805</name>
</gene>
<dbReference type="CDD" id="cd07333">
    <property type="entry name" value="M48C_bepA_like"/>
    <property type="match status" value="1"/>
</dbReference>
<dbReference type="GO" id="GO:0008237">
    <property type="term" value="F:metallopeptidase activity"/>
    <property type="evidence" value="ECO:0007669"/>
    <property type="project" value="UniProtKB-KW"/>
</dbReference>
<evidence type="ECO:0000259" key="8">
    <source>
        <dbReference type="Pfam" id="PF01435"/>
    </source>
</evidence>
<evidence type="ECO:0000313" key="9">
    <source>
        <dbReference type="EMBL" id="NYZ23523.1"/>
    </source>
</evidence>
<dbReference type="PANTHER" id="PTHR22726:SF1">
    <property type="entry name" value="METALLOENDOPEPTIDASE OMA1, MITOCHONDRIAL"/>
    <property type="match status" value="1"/>
</dbReference>
<dbReference type="RefSeq" id="WP_180285301.1">
    <property type="nucleotide sequence ID" value="NZ_JABFDB010000028.1"/>
</dbReference>
<dbReference type="PANTHER" id="PTHR22726">
    <property type="entry name" value="METALLOENDOPEPTIDASE OMA1"/>
    <property type="match status" value="1"/>
</dbReference>
<dbReference type="Gene3D" id="3.40.1000.10">
    <property type="entry name" value="Mog1/PsbP, alpha/beta/alpha sandwich"/>
    <property type="match status" value="1"/>
</dbReference>
<keyword evidence="3" id="KW-0479">Metal-binding</keyword>
<keyword evidence="7" id="KW-0732">Signal</keyword>
<keyword evidence="5" id="KW-0862">Zinc</keyword>
<evidence type="ECO:0000256" key="2">
    <source>
        <dbReference type="ARBA" id="ARBA00022670"/>
    </source>
</evidence>
<keyword evidence="6 9" id="KW-0482">Metalloprotease</keyword>
<name>A0ABX2TK91_9PROT</name>
<keyword evidence="2" id="KW-0645">Protease</keyword>
<dbReference type="InterPro" id="IPR001915">
    <property type="entry name" value="Peptidase_M48"/>
</dbReference>